<dbReference type="AlphaFoldDB" id="A0A917I6F5"/>
<organism evidence="1 2">
    <name type="scientific">Alsobacter metallidurans</name>
    <dbReference type="NCBI Taxonomy" id="340221"/>
    <lineage>
        <taxon>Bacteria</taxon>
        <taxon>Pseudomonadati</taxon>
        <taxon>Pseudomonadota</taxon>
        <taxon>Alphaproteobacteria</taxon>
        <taxon>Hyphomicrobiales</taxon>
        <taxon>Alsobacteraceae</taxon>
        <taxon>Alsobacter</taxon>
    </lineage>
</organism>
<protein>
    <submittedName>
        <fullName evidence="1">Uncharacterized protein</fullName>
    </submittedName>
</protein>
<proteinExistence type="predicted"/>
<evidence type="ECO:0000313" key="1">
    <source>
        <dbReference type="EMBL" id="GGH14699.1"/>
    </source>
</evidence>
<dbReference type="EMBL" id="BMES01000001">
    <property type="protein sequence ID" value="GGH14699.1"/>
    <property type="molecule type" value="Genomic_DNA"/>
</dbReference>
<evidence type="ECO:0000313" key="2">
    <source>
        <dbReference type="Proteomes" id="UP000603912"/>
    </source>
</evidence>
<name>A0A917I6F5_9HYPH</name>
<gene>
    <name evidence="1" type="ORF">GCM10007036_14210</name>
</gene>
<sequence length="144" mass="15963">MSGHPERFTFEQVADALRRAAGIQAGAAKLLGCNRSVVAGYMVRYPELREQAEELVEETLDVAELGLVKKLRDGNLTALIFYLKTKGKHRGYVERRETTGAVDAPPVQVSQVPFDPQLFARMTPEAQAVMEAEFERLLAAEEDA</sequence>
<accession>A0A917I6F5</accession>
<dbReference type="Proteomes" id="UP000603912">
    <property type="component" value="Unassembled WGS sequence"/>
</dbReference>
<reference evidence="1" key="1">
    <citation type="journal article" date="2014" name="Int. J. Syst. Evol. Microbiol.">
        <title>Complete genome sequence of Corynebacterium casei LMG S-19264T (=DSM 44701T), isolated from a smear-ripened cheese.</title>
        <authorList>
            <consortium name="US DOE Joint Genome Institute (JGI-PGF)"/>
            <person name="Walter F."/>
            <person name="Albersmeier A."/>
            <person name="Kalinowski J."/>
            <person name="Ruckert C."/>
        </authorList>
    </citation>
    <scope>NUCLEOTIDE SEQUENCE</scope>
    <source>
        <strain evidence="1">CGMCC 1.12214</strain>
    </source>
</reference>
<keyword evidence="2" id="KW-1185">Reference proteome</keyword>
<comment type="caution">
    <text evidence="1">The sequence shown here is derived from an EMBL/GenBank/DDBJ whole genome shotgun (WGS) entry which is preliminary data.</text>
</comment>
<reference evidence="1" key="2">
    <citation type="submission" date="2020-09" db="EMBL/GenBank/DDBJ databases">
        <authorList>
            <person name="Sun Q."/>
            <person name="Zhou Y."/>
        </authorList>
    </citation>
    <scope>NUCLEOTIDE SEQUENCE</scope>
    <source>
        <strain evidence="1">CGMCC 1.12214</strain>
    </source>
</reference>